<feature type="region of interest" description="Disordered" evidence="4">
    <location>
        <begin position="760"/>
        <end position="787"/>
    </location>
</feature>
<evidence type="ECO:0008006" key="9">
    <source>
        <dbReference type="Google" id="ProtNLM"/>
    </source>
</evidence>
<dbReference type="Pfam" id="PF16206">
    <property type="entry name" value="Mon2_C"/>
    <property type="match status" value="1"/>
</dbReference>
<feature type="domain" description="Mon2 C-terminal" evidence="6">
    <location>
        <begin position="920"/>
        <end position="1077"/>
    </location>
</feature>
<dbReference type="SUPFAM" id="SSF48371">
    <property type="entry name" value="ARM repeat"/>
    <property type="match status" value="1"/>
</dbReference>
<dbReference type="PANTHER" id="PTHR10663:SF333">
    <property type="entry name" value="PROTEIN MON2 HOMOLOG"/>
    <property type="match status" value="1"/>
</dbReference>
<feature type="domain" description="Mon2/Sec7/BIG1-like dimerisation and cyclophilin-binding" evidence="7">
    <location>
        <begin position="10"/>
        <end position="199"/>
    </location>
</feature>
<evidence type="ECO:0000256" key="1">
    <source>
        <dbReference type="ARBA" id="ARBA00008144"/>
    </source>
</evidence>
<evidence type="ECO:0000256" key="2">
    <source>
        <dbReference type="ARBA" id="ARBA00022448"/>
    </source>
</evidence>
<feature type="region of interest" description="Disordered" evidence="4">
    <location>
        <begin position="541"/>
        <end position="563"/>
    </location>
</feature>
<accession>A0A7S1KNG4</accession>
<evidence type="ECO:0000259" key="7">
    <source>
        <dbReference type="Pfam" id="PF16213"/>
    </source>
</evidence>
<evidence type="ECO:0000259" key="6">
    <source>
        <dbReference type="Pfam" id="PF16206"/>
    </source>
</evidence>
<protein>
    <recommendedName>
        <fullName evidence="9">Protein MON2 homolog</fullName>
    </recommendedName>
</protein>
<comment type="similarity">
    <text evidence="1">Belongs to the MON2 family.</text>
</comment>
<dbReference type="InterPro" id="IPR032817">
    <property type="entry name" value="Mon2_C"/>
</dbReference>
<feature type="compositionally biased region" description="Polar residues" evidence="4">
    <location>
        <begin position="545"/>
        <end position="563"/>
    </location>
</feature>
<dbReference type="InterPro" id="IPR032691">
    <property type="entry name" value="Mon2/Sec7/BIG1-like_HUS"/>
</dbReference>
<dbReference type="PANTHER" id="PTHR10663">
    <property type="entry name" value="GUANYL-NUCLEOTIDE EXCHANGE FACTOR"/>
    <property type="match status" value="1"/>
</dbReference>
<gene>
    <name evidence="8" type="ORF">PCOS0759_LOCUS3131</name>
</gene>
<dbReference type="InterPro" id="IPR032629">
    <property type="entry name" value="DCB_dom"/>
</dbReference>
<proteinExistence type="inferred from homology"/>
<dbReference type="Pfam" id="PF12783">
    <property type="entry name" value="Sec7-like_HUS"/>
    <property type="match status" value="1"/>
</dbReference>
<evidence type="ECO:0000313" key="8">
    <source>
        <dbReference type="EMBL" id="CAD9079891.1"/>
    </source>
</evidence>
<name>A0A7S1KNG4_9EUKA</name>
<organism evidence="8">
    <name type="scientific">Percolomonas cosmopolitus</name>
    <dbReference type="NCBI Taxonomy" id="63605"/>
    <lineage>
        <taxon>Eukaryota</taxon>
        <taxon>Discoba</taxon>
        <taxon>Heterolobosea</taxon>
        <taxon>Tetramitia</taxon>
        <taxon>Eutetramitia</taxon>
        <taxon>Percolomonadidae</taxon>
        <taxon>Percolomonas</taxon>
    </lineage>
</organism>
<reference evidence="8" key="1">
    <citation type="submission" date="2021-01" db="EMBL/GenBank/DDBJ databases">
        <authorList>
            <person name="Corre E."/>
            <person name="Pelletier E."/>
            <person name="Niang G."/>
            <person name="Scheremetjew M."/>
            <person name="Finn R."/>
            <person name="Kale V."/>
            <person name="Holt S."/>
            <person name="Cochrane G."/>
            <person name="Meng A."/>
            <person name="Brown T."/>
            <person name="Cohen L."/>
        </authorList>
    </citation>
    <scope>NUCLEOTIDE SEQUENCE</scope>
    <source>
        <strain evidence="8">WS</strain>
    </source>
</reference>
<keyword evidence="2" id="KW-0813">Transport</keyword>
<feature type="compositionally biased region" description="Polar residues" evidence="4">
    <location>
        <begin position="760"/>
        <end position="785"/>
    </location>
</feature>
<dbReference type="GO" id="GO:0015031">
    <property type="term" value="P:protein transport"/>
    <property type="evidence" value="ECO:0007669"/>
    <property type="project" value="UniProtKB-KW"/>
</dbReference>
<evidence type="ECO:0000256" key="3">
    <source>
        <dbReference type="ARBA" id="ARBA00022927"/>
    </source>
</evidence>
<evidence type="ECO:0000259" key="5">
    <source>
        <dbReference type="Pfam" id="PF12783"/>
    </source>
</evidence>
<feature type="domain" description="Mon2/Sec7/BIG1-like HUS" evidence="5">
    <location>
        <begin position="220"/>
        <end position="364"/>
    </location>
</feature>
<dbReference type="EMBL" id="HBGD01003829">
    <property type="protein sequence ID" value="CAD9079891.1"/>
    <property type="molecule type" value="Transcribed_RNA"/>
</dbReference>
<keyword evidence="3" id="KW-0653">Protein transport</keyword>
<dbReference type="InterPro" id="IPR016024">
    <property type="entry name" value="ARM-type_fold"/>
</dbReference>
<sequence>MSTTSAGTPLQRILTKNFQEILKERKYIKSEDVCEKLQKGLSLLKDELRGKENETLKDNDLIIQPLALIISSPSNVTSKSISLSLSCIQQLLIHNIISEHSLTQLTESMIQLLYSEDYSLSISDDQVNYTLREDEENLHLKILQINLMIISNAKMNFNQNLMAKLLALFFRMHRTKNVNVAQTASVAIQQTTNLIFDTLAKAARTEQQDQSLSSNTFATAKSAYLFFSDLCLLAQKNEARWLKLKNTDQCFVLELLEDIISQFANVILKYDDFVTLLRDKISQILIKQLKNNDIRFPLTLRLFRVASALSRLLHVEKLQNGCFDYLDYLTEMTREDSVPLWKKVLALEVFRQICSDHLLLKLTFEQAHNIQQPNNLLNKICSSVRFCVEKLLNSESSASGFHFQHSANQFRRLDTCMSASSPFQSRSDECLTICIDCLMGIIQSMSILAVLNTGAGEDSENDDVMRSRETCSNMVESVWCPVLVSLSALLENCHEVDTINTVLRAYLLFTHSCSVAGKYTPRDAFLTNICKFAPTLPKQQGGGATNTSNSMNHASLSSAPQQLNNSVNGSGDEFVHMSLSKKNVLVAQTIVDIAQSIGEHLGKSWYIVLQAFVNLNDVIIDYQKNALLSANNFASDVKNITKSMDSLMQSTKKYSDEHLVDLVEALCQLSKAELNHTLGSGHMFAAAQTVIILKLNISRIHIVWDIVQPHMLSMIEHEDALVRQQGIQDIFELIHEFFSPQNVDRIGEIEVGPTEAAVTETTPQAQFQPSTPLLATSPRSPTSSHGNKEHVELDIFTLLLTISSSMHADSKQEMIEALTIVIEQYGELISSAWTIILTVLRSIENNSKLVPLAFKSVQLIGSNIQYLTPDGLIEYMKTVQFFALQQCVEDFNISLVAISLLWNLSDFMVKSDFGERKMDLFITLFTTLRKSVVDPRPEVRNAAVRTLLFAVASQGAELDTDAWESVVQKVLIPVLKDMQDCAENADQTVVNYTMSKQQKKMYVHHSRNTEAKQWSETNSLAIENISRVLKEHWVKLEKVPDFVSEGCKVITSFIMSSFQIETAEIARIIINSMFDVFASTRGAIQRALWDELWPLWVSMVDAACEGKKYVSNNLLTQLVQSFTTLYNNEEQRAFLTHVDLHSLAQLMKDVLLSKCATNMVSHPSPCQKCVLVLFRDLAHHSDEMCLEIFNILIDLLPSEDDIRQCILKKKDAAELPHVNVASAIMATLIEDVFNEASSTIRRQVFLRVIRRLGHMMKSKFIPHFEYELWRPAIMSFNSVVRNTLDEFDKVSQVEAEAMWTSMCISMEEFLFAQPTKMGGMSGMSLSASVSGVKIGSDKSQSEEIILVTLIDTVILPSSKSASNQLKKRLLSILEKASRTAPRAIAPESMRCLFRVVALASEHLHRQVEGIVEENAESTHDEQEHIGEECTSTDETQIMIDVGLCAVPILFQRCKQIITTYIADDELSGEMPLPSFRRQEVINIFQQLKEHDLHHRLCMQLPTDNTRLSEEVLNGPKGILVRLFPQLCQFTRSSIQDPSLKNLLCDILSILSHEFGF</sequence>
<dbReference type="Pfam" id="PF16213">
    <property type="entry name" value="DCB"/>
    <property type="match status" value="1"/>
</dbReference>
<evidence type="ECO:0000256" key="4">
    <source>
        <dbReference type="SAM" id="MobiDB-lite"/>
    </source>
</evidence>